<sequence length="368" mass="40838">MPTSGSSALFATNAVFMALATAAVALRFYERHRLASYLHADDYLILVALFFAAALIITNIVGGAIGGFGKSFDSLSDEEVVLFLKILFIEQFWYIMSVAIVKLSLLCLYGRIFPNQLNRWPKKVWIMIYLTIGWLISFFFATLFQVWPIWCNWTYCIPTTNYPVMYVCSSVFDILLDIMILCLPASFIFTKRRNMTRQRKVVVYSIFALGIFCIVASIARLAYTVILVEANVNANFASNFGGGVVNMIMWSGIEACASIVCANLPCYGTVIRDNPRIRSFVNSMRGSFSRSSRGKGVSDSGIGSGNNMRLQRLSSQEKPIVSAEPHLPGTQTSISAGAADFGYGYGRESELERGGIKIDYSIGVHQEN</sequence>
<proteinExistence type="inferred from homology"/>
<feature type="transmembrane region" description="Helical" evidence="6">
    <location>
        <begin position="248"/>
        <end position="270"/>
    </location>
</feature>
<comment type="caution">
    <text evidence="8">The sequence shown here is derived from an EMBL/GenBank/DDBJ whole genome shotgun (WGS) entry which is preliminary data.</text>
</comment>
<feature type="transmembrane region" description="Helical" evidence="6">
    <location>
        <begin position="124"/>
        <end position="144"/>
    </location>
</feature>
<evidence type="ECO:0000313" key="9">
    <source>
        <dbReference type="Proteomes" id="UP001590951"/>
    </source>
</evidence>
<gene>
    <name evidence="8" type="ORF">ABVK25_006293</name>
</gene>
<keyword evidence="9" id="KW-1185">Reference proteome</keyword>
<reference evidence="8 9" key="1">
    <citation type="submission" date="2024-09" db="EMBL/GenBank/DDBJ databases">
        <title>Rethinking Asexuality: The Enigmatic Case of Functional Sexual Genes in Lepraria (Stereocaulaceae).</title>
        <authorList>
            <person name="Doellman M."/>
            <person name="Sun Y."/>
            <person name="Barcenas-Pena A."/>
            <person name="Lumbsch H.T."/>
            <person name="Grewe F."/>
        </authorList>
    </citation>
    <scope>NUCLEOTIDE SEQUENCE [LARGE SCALE GENOMIC DNA]</scope>
    <source>
        <strain evidence="8 9">Grewe 0041</strain>
    </source>
</reference>
<accession>A0ABR4B613</accession>
<evidence type="ECO:0000259" key="7">
    <source>
        <dbReference type="Pfam" id="PF20684"/>
    </source>
</evidence>
<feature type="transmembrane region" description="Helical" evidence="6">
    <location>
        <begin position="92"/>
        <end position="112"/>
    </location>
</feature>
<feature type="transmembrane region" description="Helical" evidence="6">
    <location>
        <begin position="164"/>
        <end position="189"/>
    </location>
</feature>
<evidence type="ECO:0000256" key="2">
    <source>
        <dbReference type="ARBA" id="ARBA00022692"/>
    </source>
</evidence>
<comment type="similarity">
    <text evidence="5">Belongs to the SAT4 family.</text>
</comment>
<name>A0ABR4B613_9LECA</name>
<evidence type="ECO:0000256" key="5">
    <source>
        <dbReference type="ARBA" id="ARBA00038359"/>
    </source>
</evidence>
<dbReference type="Pfam" id="PF20684">
    <property type="entry name" value="Fung_rhodopsin"/>
    <property type="match status" value="1"/>
</dbReference>
<keyword evidence="3 6" id="KW-1133">Transmembrane helix</keyword>
<keyword evidence="2 6" id="KW-0812">Transmembrane</keyword>
<feature type="transmembrane region" description="Helical" evidence="6">
    <location>
        <begin position="201"/>
        <end position="228"/>
    </location>
</feature>
<keyword evidence="4 6" id="KW-0472">Membrane</keyword>
<evidence type="ECO:0000256" key="3">
    <source>
        <dbReference type="ARBA" id="ARBA00022989"/>
    </source>
</evidence>
<organism evidence="8 9">
    <name type="scientific">Lepraria finkii</name>
    <dbReference type="NCBI Taxonomy" id="1340010"/>
    <lineage>
        <taxon>Eukaryota</taxon>
        <taxon>Fungi</taxon>
        <taxon>Dikarya</taxon>
        <taxon>Ascomycota</taxon>
        <taxon>Pezizomycotina</taxon>
        <taxon>Lecanoromycetes</taxon>
        <taxon>OSLEUM clade</taxon>
        <taxon>Lecanoromycetidae</taxon>
        <taxon>Lecanorales</taxon>
        <taxon>Lecanorineae</taxon>
        <taxon>Stereocaulaceae</taxon>
        <taxon>Lepraria</taxon>
    </lineage>
</organism>
<dbReference type="PANTHER" id="PTHR33048:SF47">
    <property type="entry name" value="INTEGRAL MEMBRANE PROTEIN-RELATED"/>
    <property type="match status" value="1"/>
</dbReference>
<dbReference type="InterPro" id="IPR049326">
    <property type="entry name" value="Rhodopsin_dom_fungi"/>
</dbReference>
<evidence type="ECO:0000256" key="6">
    <source>
        <dbReference type="SAM" id="Phobius"/>
    </source>
</evidence>
<dbReference type="EMBL" id="JBHFEH010000021">
    <property type="protein sequence ID" value="KAL2053300.1"/>
    <property type="molecule type" value="Genomic_DNA"/>
</dbReference>
<dbReference type="InterPro" id="IPR052337">
    <property type="entry name" value="SAT4-like"/>
</dbReference>
<comment type="subcellular location">
    <subcellularLocation>
        <location evidence="1">Membrane</location>
        <topology evidence="1">Multi-pass membrane protein</topology>
    </subcellularLocation>
</comment>
<feature type="transmembrane region" description="Helical" evidence="6">
    <location>
        <begin position="6"/>
        <end position="29"/>
    </location>
</feature>
<evidence type="ECO:0000256" key="1">
    <source>
        <dbReference type="ARBA" id="ARBA00004141"/>
    </source>
</evidence>
<protein>
    <recommendedName>
        <fullName evidence="7">Rhodopsin domain-containing protein</fullName>
    </recommendedName>
</protein>
<evidence type="ECO:0000313" key="8">
    <source>
        <dbReference type="EMBL" id="KAL2053300.1"/>
    </source>
</evidence>
<feature type="transmembrane region" description="Helical" evidence="6">
    <location>
        <begin position="41"/>
        <end position="65"/>
    </location>
</feature>
<dbReference type="Proteomes" id="UP001590951">
    <property type="component" value="Unassembled WGS sequence"/>
</dbReference>
<feature type="domain" description="Rhodopsin" evidence="7">
    <location>
        <begin position="26"/>
        <end position="271"/>
    </location>
</feature>
<dbReference type="PANTHER" id="PTHR33048">
    <property type="entry name" value="PTH11-LIKE INTEGRAL MEMBRANE PROTEIN (AFU_ORTHOLOGUE AFUA_5G11245)"/>
    <property type="match status" value="1"/>
</dbReference>
<evidence type="ECO:0000256" key="4">
    <source>
        <dbReference type="ARBA" id="ARBA00023136"/>
    </source>
</evidence>